<dbReference type="OrthoDB" id="29145at2759"/>
<name>A0A0L0SJX1_ALLM3</name>
<dbReference type="InterPro" id="IPR000225">
    <property type="entry name" value="Armadillo"/>
</dbReference>
<dbReference type="InterPro" id="IPR016024">
    <property type="entry name" value="ARM-type_fold"/>
</dbReference>
<reference evidence="6" key="2">
    <citation type="submission" date="2009-11" db="EMBL/GenBank/DDBJ databases">
        <title>The Genome Sequence of Allomyces macrogynus strain ATCC 38327.</title>
        <authorList>
            <consortium name="The Broad Institute Genome Sequencing Platform"/>
            <person name="Russ C."/>
            <person name="Cuomo C."/>
            <person name="Shea T."/>
            <person name="Young S.K."/>
            <person name="Zeng Q."/>
            <person name="Koehrsen M."/>
            <person name="Haas B."/>
            <person name="Borodovsky M."/>
            <person name="Guigo R."/>
            <person name="Alvarado L."/>
            <person name="Berlin A."/>
            <person name="Borenstein D."/>
            <person name="Chen Z."/>
            <person name="Engels R."/>
            <person name="Freedman E."/>
            <person name="Gellesch M."/>
            <person name="Goldberg J."/>
            <person name="Griggs A."/>
            <person name="Gujja S."/>
            <person name="Heiman D."/>
            <person name="Hepburn T."/>
            <person name="Howarth C."/>
            <person name="Jen D."/>
            <person name="Larson L."/>
            <person name="Lewis B."/>
            <person name="Mehta T."/>
            <person name="Park D."/>
            <person name="Pearson M."/>
            <person name="Roberts A."/>
            <person name="Saif S."/>
            <person name="Shenoy N."/>
            <person name="Sisk P."/>
            <person name="Stolte C."/>
            <person name="Sykes S."/>
            <person name="Walk T."/>
            <person name="White J."/>
            <person name="Yandava C."/>
            <person name="Burger G."/>
            <person name="Gray M.W."/>
            <person name="Holland P.W.H."/>
            <person name="King N."/>
            <person name="Lang F.B.F."/>
            <person name="Roger A.J."/>
            <person name="Ruiz-Trillo I."/>
            <person name="Lander E."/>
            <person name="Nusbaum C."/>
        </authorList>
    </citation>
    <scope>NUCLEOTIDE SEQUENCE [LARGE SCALE GENOMIC DNA]</scope>
    <source>
        <strain evidence="6">ATCC 38327</strain>
    </source>
</reference>
<accession>A0A0L0SJX1</accession>
<dbReference type="Proteomes" id="UP000054350">
    <property type="component" value="Unassembled WGS sequence"/>
</dbReference>
<dbReference type="SMART" id="SM00185">
    <property type="entry name" value="ARM"/>
    <property type="match status" value="5"/>
</dbReference>
<gene>
    <name evidence="5" type="ORF">AMAG_07963</name>
</gene>
<dbReference type="AlphaFoldDB" id="A0A0L0SJX1"/>
<dbReference type="PANTHER" id="PTHR23316">
    <property type="entry name" value="IMPORTIN ALPHA"/>
    <property type="match status" value="1"/>
</dbReference>
<evidence type="ECO:0000256" key="4">
    <source>
        <dbReference type="PROSITE-ProRule" id="PRU00259"/>
    </source>
</evidence>
<feature type="repeat" description="ARM" evidence="4">
    <location>
        <begin position="130"/>
        <end position="174"/>
    </location>
</feature>
<dbReference type="Pfam" id="PF00514">
    <property type="entry name" value="Arm"/>
    <property type="match status" value="1"/>
</dbReference>
<evidence type="ECO:0000313" key="5">
    <source>
        <dbReference type="EMBL" id="KNE62778.1"/>
    </source>
</evidence>
<dbReference type="VEuPathDB" id="FungiDB:AMAG_07963"/>
<dbReference type="PROSITE" id="PS50176">
    <property type="entry name" value="ARM_REPEAT"/>
    <property type="match status" value="1"/>
</dbReference>
<evidence type="ECO:0008006" key="7">
    <source>
        <dbReference type="Google" id="ProtNLM"/>
    </source>
</evidence>
<dbReference type="EMBL" id="GG745340">
    <property type="protein sequence ID" value="KNE62778.1"/>
    <property type="molecule type" value="Genomic_DNA"/>
</dbReference>
<evidence type="ECO:0000313" key="6">
    <source>
        <dbReference type="Proteomes" id="UP000054350"/>
    </source>
</evidence>
<evidence type="ECO:0000256" key="2">
    <source>
        <dbReference type="ARBA" id="ARBA00022448"/>
    </source>
</evidence>
<keyword evidence="2" id="KW-0813">Transport</keyword>
<dbReference type="GO" id="GO:0015031">
    <property type="term" value="P:protein transport"/>
    <property type="evidence" value="ECO:0007669"/>
    <property type="project" value="UniProtKB-KW"/>
</dbReference>
<dbReference type="Gene3D" id="1.25.10.10">
    <property type="entry name" value="Leucine-rich Repeat Variant"/>
    <property type="match status" value="1"/>
</dbReference>
<dbReference type="eggNOG" id="KOG0166">
    <property type="taxonomic scope" value="Eukaryota"/>
</dbReference>
<organism evidence="5 6">
    <name type="scientific">Allomyces macrogynus (strain ATCC 38327)</name>
    <name type="common">Allomyces javanicus var. macrogynus</name>
    <dbReference type="NCBI Taxonomy" id="578462"/>
    <lineage>
        <taxon>Eukaryota</taxon>
        <taxon>Fungi</taxon>
        <taxon>Fungi incertae sedis</taxon>
        <taxon>Blastocladiomycota</taxon>
        <taxon>Blastocladiomycetes</taxon>
        <taxon>Blastocladiales</taxon>
        <taxon>Blastocladiaceae</taxon>
        <taxon>Allomyces</taxon>
    </lineage>
</organism>
<dbReference type="SUPFAM" id="SSF48371">
    <property type="entry name" value="ARM repeat"/>
    <property type="match status" value="1"/>
</dbReference>
<keyword evidence="6" id="KW-1185">Reference proteome</keyword>
<proteinExistence type="inferred from homology"/>
<reference evidence="5 6" key="1">
    <citation type="submission" date="2009-11" db="EMBL/GenBank/DDBJ databases">
        <title>Annotation of Allomyces macrogynus ATCC 38327.</title>
        <authorList>
            <consortium name="The Broad Institute Genome Sequencing Platform"/>
            <person name="Russ C."/>
            <person name="Cuomo C."/>
            <person name="Burger G."/>
            <person name="Gray M.W."/>
            <person name="Holland P.W.H."/>
            <person name="King N."/>
            <person name="Lang F.B.F."/>
            <person name="Roger A.J."/>
            <person name="Ruiz-Trillo I."/>
            <person name="Young S.K."/>
            <person name="Zeng Q."/>
            <person name="Gargeya S."/>
            <person name="Fitzgerald M."/>
            <person name="Haas B."/>
            <person name="Abouelleil A."/>
            <person name="Alvarado L."/>
            <person name="Arachchi H.M."/>
            <person name="Berlin A."/>
            <person name="Chapman S.B."/>
            <person name="Gearin G."/>
            <person name="Goldberg J."/>
            <person name="Griggs A."/>
            <person name="Gujja S."/>
            <person name="Hansen M."/>
            <person name="Heiman D."/>
            <person name="Howarth C."/>
            <person name="Larimer J."/>
            <person name="Lui A."/>
            <person name="MacDonald P.J.P."/>
            <person name="McCowen C."/>
            <person name="Montmayeur A."/>
            <person name="Murphy C."/>
            <person name="Neiman D."/>
            <person name="Pearson M."/>
            <person name="Priest M."/>
            <person name="Roberts A."/>
            <person name="Saif S."/>
            <person name="Shea T."/>
            <person name="Sisk P."/>
            <person name="Stolte C."/>
            <person name="Sykes S."/>
            <person name="Wortman J."/>
            <person name="Nusbaum C."/>
            <person name="Birren B."/>
        </authorList>
    </citation>
    <scope>NUCLEOTIDE SEQUENCE [LARGE SCALE GENOMIC DNA]</scope>
    <source>
        <strain evidence="5 6">ATCC 38327</strain>
    </source>
</reference>
<keyword evidence="3" id="KW-0653">Protein transport</keyword>
<evidence type="ECO:0000256" key="3">
    <source>
        <dbReference type="ARBA" id="ARBA00022927"/>
    </source>
</evidence>
<dbReference type="STRING" id="578462.A0A0L0SJX1"/>
<comment type="similarity">
    <text evidence="1">Belongs to the importin alpha family.</text>
</comment>
<evidence type="ECO:0000256" key="1">
    <source>
        <dbReference type="ARBA" id="ARBA00010394"/>
    </source>
</evidence>
<protein>
    <recommendedName>
        <fullName evidence="7">Importin subunit alpha</fullName>
    </recommendedName>
</protein>
<sequence>MAVAAAHARTLPTASAPAPAAKALASDAVRGPFLGSARSGAAAHGDDQDDADDLIELMSRKFAHVRIDATLPEEHQLNIRHLLPEHAHALVEAINSPSRETQHHAAVQLRRYLSMDNIPHAIDNVLAVPNLLTTLTNLLHTAHDHAALQYEIAWTMTNVAAGSHQQTVAVAHAGAIPVLLSALAHAEHVDVQIQAAWCLGNLCGDGPVLRNAVIEAGIVEAMIVFFRSRFLGPDGASTKDSVRARVTDPANVQVARILAWLMANLCRGTRYATEWTKLAPLFPVLLEFVHHDDLETVIDACWGLSRTLQVLGVHGSSDNKLAASLPNDLWNDADGDGGPPPYALVELSARIVELLTQPFPGATDDDRIRLNTPVLRAITNLASGDDTHAAVLVSAGAVPALCDVARACLLSSTPTSKSNGAPITLTTPPGHTPVAFAREALLALSNMAAAGSPRMVLDFLAAGPVAHVWLAIATAAARNIAEIDRRAVRETVWGVANASSGMDTDVARTVLGTCDAEWRAALLALVACGLHPTGAESSANAQYDAEVREKAADAVHNLVHVLPESSWLHDDDARYLAENVLPWIPRRSAQYATVSATRDKIIKDARRVRERDELRLVDGLDGMMLG</sequence>
<dbReference type="InterPro" id="IPR011989">
    <property type="entry name" value="ARM-like"/>
</dbReference>